<evidence type="ECO:0000313" key="1">
    <source>
        <dbReference type="EMBL" id="KAI4811122.1"/>
    </source>
</evidence>
<organism evidence="1 2">
    <name type="scientific">Chaenocephalus aceratus</name>
    <name type="common">Blackfin icefish</name>
    <name type="synonym">Chaenichthys aceratus</name>
    <dbReference type="NCBI Taxonomy" id="36190"/>
    <lineage>
        <taxon>Eukaryota</taxon>
        <taxon>Metazoa</taxon>
        <taxon>Chordata</taxon>
        <taxon>Craniata</taxon>
        <taxon>Vertebrata</taxon>
        <taxon>Euteleostomi</taxon>
        <taxon>Actinopterygii</taxon>
        <taxon>Neopterygii</taxon>
        <taxon>Teleostei</taxon>
        <taxon>Neoteleostei</taxon>
        <taxon>Acanthomorphata</taxon>
        <taxon>Eupercaria</taxon>
        <taxon>Perciformes</taxon>
        <taxon>Notothenioidei</taxon>
        <taxon>Channichthyidae</taxon>
        <taxon>Chaenocephalus</taxon>
    </lineage>
</organism>
<evidence type="ECO:0000313" key="2">
    <source>
        <dbReference type="Proteomes" id="UP001057452"/>
    </source>
</evidence>
<dbReference type="Proteomes" id="UP001057452">
    <property type="component" value="Chromosome 16"/>
</dbReference>
<feature type="non-terminal residue" evidence="1">
    <location>
        <position position="1"/>
    </location>
</feature>
<comment type="caution">
    <text evidence="1">The sequence shown here is derived from an EMBL/GenBank/DDBJ whole genome shotgun (WGS) entry which is preliminary data.</text>
</comment>
<keyword evidence="2" id="KW-1185">Reference proteome</keyword>
<gene>
    <name evidence="1" type="ORF">KUCAC02_014041</name>
</gene>
<proteinExistence type="predicted"/>
<protein>
    <submittedName>
        <fullName evidence="1">Uncharacterized protein</fullName>
    </submittedName>
</protein>
<accession>A0ACB9WDL6</accession>
<dbReference type="EMBL" id="CM043800">
    <property type="protein sequence ID" value="KAI4811122.1"/>
    <property type="molecule type" value="Genomic_DNA"/>
</dbReference>
<name>A0ACB9WDL6_CHAAC</name>
<feature type="non-terminal residue" evidence="1">
    <location>
        <position position="120"/>
    </location>
</feature>
<reference evidence="1" key="1">
    <citation type="submission" date="2022-05" db="EMBL/GenBank/DDBJ databases">
        <title>Chromosome-level genome of Chaenocephalus aceratus.</title>
        <authorList>
            <person name="Park H."/>
        </authorList>
    </citation>
    <scope>NUCLEOTIDE SEQUENCE</scope>
    <source>
        <strain evidence="1">KU_202001</strain>
    </source>
</reference>
<sequence length="120" mass="12955">CASLTLLLTPLLIPTPYTSPSPYPSLSSLSSSVLLLVPLSLPSPLHADFDSRGREGVSTDRQRQTSSTSVKHRSHVLNNHSITQKTLREPERSERRGANPAVGEHSHPPLALKDSSGTPE</sequence>